<gene>
    <name evidence="1" type="ORF">CEXT_40431</name>
</gene>
<dbReference type="AlphaFoldDB" id="A0AAV4YB54"/>
<name>A0AAV4YB54_CAEEX</name>
<protein>
    <submittedName>
        <fullName evidence="1">Uncharacterized protein</fullName>
    </submittedName>
</protein>
<evidence type="ECO:0000313" key="2">
    <source>
        <dbReference type="Proteomes" id="UP001054945"/>
    </source>
</evidence>
<evidence type="ECO:0000313" key="1">
    <source>
        <dbReference type="EMBL" id="GIZ03397.1"/>
    </source>
</evidence>
<keyword evidence="2" id="KW-1185">Reference proteome</keyword>
<proteinExistence type="predicted"/>
<comment type="caution">
    <text evidence="1">The sequence shown here is derived from an EMBL/GenBank/DDBJ whole genome shotgun (WGS) entry which is preliminary data.</text>
</comment>
<dbReference type="Proteomes" id="UP001054945">
    <property type="component" value="Unassembled WGS sequence"/>
</dbReference>
<organism evidence="1 2">
    <name type="scientific">Caerostris extrusa</name>
    <name type="common">Bark spider</name>
    <name type="synonym">Caerostris bankana</name>
    <dbReference type="NCBI Taxonomy" id="172846"/>
    <lineage>
        <taxon>Eukaryota</taxon>
        <taxon>Metazoa</taxon>
        <taxon>Ecdysozoa</taxon>
        <taxon>Arthropoda</taxon>
        <taxon>Chelicerata</taxon>
        <taxon>Arachnida</taxon>
        <taxon>Araneae</taxon>
        <taxon>Araneomorphae</taxon>
        <taxon>Entelegynae</taxon>
        <taxon>Araneoidea</taxon>
        <taxon>Araneidae</taxon>
        <taxon>Caerostris</taxon>
    </lineage>
</organism>
<reference evidence="1 2" key="1">
    <citation type="submission" date="2021-06" db="EMBL/GenBank/DDBJ databases">
        <title>Caerostris extrusa draft genome.</title>
        <authorList>
            <person name="Kono N."/>
            <person name="Arakawa K."/>
        </authorList>
    </citation>
    <scope>NUCLEOTIDE SEQUENCE [LARGE SCALE GENOMIC DNA]</scope>
</reference>
<dbReference type="EMBL" id="BPLR01001598">
    <property type="protein sequence ID" value="GIZ03397.1"/>
    <property type="molecule type" value="Genomic_DNA"/>
</dbReference>
<accession>A0AAV4YB54</accession>
<sequence>MHKQIHQLLRQPHQHISLRIDQHTLILIENLPPANCDNFNHQQSSVHPNLISIDKSKQQIEPISEKRVAEKQAAASVTLSAEALTSLKGTPI</sequence>